<proteinExistence type="predicted"/>
<dbReference type="EMBL" id="FNNJ01000005">
    <property type="protein sequence ID" value="SDX39774.1"/>
    <property type="molecule type" value="Genomic_DNA"/>
</dbReference>
<dbReference type="InterPro" id="IPR013211">
    <property type="entry name" value="LVIVD"/>
</dbReference>
<accession>A0A1H3BEF0</accession>
<dbReference type="AlphaFoldDB" id="A0A1H3BEF0"/>
<dbReference type="SUPFAM" id="SSF101908">
    <property type="entry name" value="Putative isomerase YbhE"/>
    <property type="match status" value="1"/>
</dbReference>
<dbReference type="STRING" id="762486.SAMN05444411_10585"/>
<name>A0A1H3BEF0_9FLAO</name>
<dbReference type="Proteomes" id="UP000199595">
    <property type="component" value="Unassembled WGS sequence"/>
</dbReference>
<dbReference type="PROSITE" id="PS51257">
    <property type="entry name" value="PROKAR_LIPOPROTEIN"/>
    <property type="match status" value="1"/>
</dbReference>
<gene>
    <name evidence="1" type="ORF">SAMN05444411_10585</name>
</gene>
<sequence length="407" mass="46291">MKKLYFLVVFYFLVLVSCDENEEYEYYNLATPVLMDLSEIRASFNLLPPREIEESGKIYTYNYYVFVNDANKGVHIIDNRNPENPKKIGFLNIPGNVDISVKDNKLYANSLVDLVVFDISNIDNIKQVNILKDVFYYYYNIPEGADDVDWSSFNTQESLPVDWVITKEKRLKNETSYYIDDMVFATAEASNVGTGGSLARFKIVEDYLYVVDSHNINVFGIQNLDEPKKLESVHAGFDIETIFNKDDHLFIGSMSGMYIYNISNPSTPTFISEFQHGTACDPVVVDDKYAYITLRAGNLCGAFDSSLQIVNIEDLKNPVLEKSYLMDSPYGLGVKDEKVFICDGDSGLKVYDKSNVQDLKLLNHFENINTYDVIPLASNLLMIGDGVLYQYSYQESGLNLLSTFNLN</sequence>
<dbReference type="OrthoDB" id="1521841at2"/>
<dbReference type="Pfam" id="PF08309">
    <property type="entry name" value="LVIVD"/>
    <property type="match status" value="1"/>
</dbReference>
<protein>
    <submittedName>
        <fullName evidence="1">Uncharacterized conserved protein</fullName>
    </submittedName>
</protein>
<reference evidence="2" key="1">
    <citation type="submission" date="2016-10" db="EMBL/GenBank/DDBJ databases">
        <authorList>
            <person name="Varghese N."/>
            <person name="Submissions S."/>
        </authorList>
    </citation>
    <scope>NUCLEOTIDE SEQUENCE [LARGE SCALE GENOMIC DNA]</scope>
    <source>
        <strain evidence="2">DSM 24956</strain>
    </source>
</reference>
<evidence type="ECO:0000313" key="2">
    <source>
        <dbReference type="Proteomes" id="UP000199595"/>
    </source>
</evidence>
<keyword evidence="2" id="KW-1185">Reference proteome</keyword>
<organism evidence="1 2">
    <name type="scientific">Lutibacter oricola</name>
    <dbReference type="NCBI Taxonomy" id="762486"/>
    <lineage>
        <taxon>Bacteria</taxon>
        <taxon>Pseudomonadati</taxon>
        <taxon>Bacteroidota</taxon>
        <taxon>Flavobacteriia</taxon>
        <taxon>Flavobacteriales</taxon>
        <taxon>Flavobacteriaceae</taxon>
        <taxon>Lutibacter</taxon>
    </lineage>
</organism>
<evidence type="ECO:0000313" key="1">
    <source>
        <dbReference type="EMBL" id="SDX39774.1"/>
    </source>
</evidence>
<dbReference type="RefSeq" id="WP_090123290.1">
    <property type="nucleotide sequence ID" value="NZ_FNNJ01000005.1"/>
</dbReference>